<feature type="compositionally biased region" description="Gly residues" evidence="1">
    <location>
        <begin position="101"/>
        <end position="110"/>
    </location>
</feature>
<reference evidence="2" key="1">
    <citation type="submission" date="2021-11" db="EMBL/GenBank/DDBJ databases">
        <title>Genome sequence of Xylella taiwanensis PLS432.</title>
        <authorList>
            <person name="Weng L.-W."/>
            <person name="Su C.-C."/>
            <person name="Tsai C.-W."/>
            <person name="Kuo C.-H."/>
        </authorList>
    </citation>
    <scope>NUCLEOTIDE SEQUENCE</scope>
    <source>
        <strain evidence="2">PLS432</strain>
    </source>
</reference>
<name>A0ABS8TPZ7_9GAMM</name>
<evidence type="ECO:0000313" key="2">
    <source>
        <dbReference type="EMBL" id="MCD8471896.1"/>
    </source>
</evidence>
<evidence type="ECO:0000313" key="3">
    <source>
        <dbReference type="Proteomes" id="UP001430701"/>
    </source>
</evidence>
<dbReference type="Proteomes" id="UP001430701">
    <property type="component" value="Unassembled WGS sequence"/>
</dbReference>
<gene>
    <name evidence="2" type="ORF">LPH55_00010</name>
</gene>
<protein>
    <submittedName>
        <fullName evidence="2">Uncharacterized protein</fullName>
    </submittedName>
</protein>
<sequence length="124" mass="12004">MLGNGDAGVQQGAVLLVVVGVAVQQAPPGELGDLFADQALFVKAVAKAFVHAGQGVVQGLKLSVGGGPVAAAAKVWVGDDEAGGVGMDGKQAVVGQDQGARNGGRGGPGRGSHADRGVVGVQGR</sequence>
<keyword evidence="3" id="KW-1185">Reference proteome</keyword>
<proteinExistence type="predicted"/>
<feature type="region of interest" description="Disordered" evidence="1">
    <location>
        <begin position="86"/>
        <end position="124"/>
    </location>
</feature>
<accession>A0ABS8TPZ7</accession>
<comment type="caution">
    <text evidence="2">The sequence shown here is derived from an EMBL/GenBank/DDBJ whole genome shotgun (WGS) entry which is preliminary data.</text>
</comment>
<dbReference type="EMBL" id="JAJPPU010000001">
    <property type="protein sequence ID" value="MCD8471896.1"/>
    <property type="molecule type" value="Genomic_DNA"/>
</dbReference>
<evidence type="ECO:0000256" key="1">
    <source>
        <dbReference type="SAM" id="MobiDB-lite"/>
    </source>
</evidence>
<organism evidence="2 3">
    <name type="scientific">Xylella taiwanensis</name>
    <dbReference type="NCBI Taxonomy" id="1444770"/>
    <lineage>
        <taxon>Bacteria</taxon>
        <taxon>Pseudomonadati</taxon>
        <taxon>Pseudomonadota</taxon>
        <taxon>Gammaproteobacteria</taxon>
        <taxon>Lysobacterales</taxon>
        <taxon>Lysobacteraceae</taxon>
        <taxon>Xylella</taxon>
    </lineage>
</organism>
<dbReference type="RefSeq" id="WP_152536671.1">
    <property type="nucleotide sequence ID" value="NZ_JAJPPU010000001.1"/>
</dbReference>